<dbReference type="Pfam" id="PF10502">
    <property type="entry name" value="Peptidase_S26"/>
    <property type="match status" value="1"/>
</dbReference>
<dbReference type="InterPro" id="IPR019756">
    <property type="entry name" value="Pept_S26A_signal_pept_1_Ser-AS"/>
</dbReference>
<accession>A0A379ESA8</accession>
<feature type="domain" description="Peptidase S26" evidence="10">
    <location>
        <begin position="86"/>
        <end position="319"/>
    </location>
</feature>
<evidence type="ECO:0000256" key="7">
    <source>
        <dbReference type="PIRSR" id="PIRSR600223-1"/>
    </source>
</evidence>
<name>A0A379ESA8_9PAST</name>
<dbReference type="InterPro" id="IPR019758">
    <property type="entry name" value="Pept_S26A_signal_pept_1_CS"/>
</dbReference>
<comment type="similarity">
    <text evidence="2 9">Belongs to the peptidase S26 family.</text>
</comment>
<dbReference type="EMBL" id="UGTV01000015">
    <property type="protein sequence ID" value="SUC08850.1"/>
    <property type="molecule type" value="Genomic_DNA"/>
</dbReference>
<comment type="subcellular location">
    <subcellularLocation>
        <location evidence="9">Membrane</location>
        <topology evidence="9">Multi-pass membrane protein</topology>
    </subcellularLocation>
</comment>
<keyword evidence="8" id="KW-1133">Transmembrane helix</keyword>
<dbReference type="RefSeq" id="WP_049216503.1">
    <property type="nucleotide sequence ID" value="NZ_BPUX01000001.1"/>
</dbReference>
<evidence type="ECO:0000313" key="11">
    <source>
        <dbReference type="EMBL" id="GJH41932.1"/>
    </source>
</evidence>
<dbReference type="AlphaFoldDB" id="A0A379ESA8"/>
<sequence length="343" mass="39706">MSNLFLIILLAVGFGLWKVLDYFTLPNTFSILLIIFTLISGILWCYHRFTVLPKRARQIARAEQRSGQALTEEEKAKIEPISEGSEFISSLFPVLAFVLILRSFLFEPFQIPSSSMEPTLRIGDFLVVKKYAYGIKDPVFQHTLIETGKPERGDIIVFKAPLQPNIDYIKRIIGTPGDKVQYNEYTRQLALTYAKDGKECTFDCITRTFTYSQPIENPEFNFIIGRNHKGEYLYGPSPLETTETGDVVHQIHWYPNPEEIANEGFRYKAYRSKENGITEWVVPEGEYFVMGDNRNNSEDSRFWGFVPEKNIVGKASYIWLSLDKKQDEWPTGIRFERLFTEIK</sequence>
<reference evidence="11" key="2">
    <citation type="submission" date="2024-05" db="EMBL/GenBank/DDBJ databases">
        <title>Determining zoonotic pasteurella genome.</title>
        <authorList>
            <person name="Maeda T."/>
            <person name="Takahashi T."/>
            <person name="Yoshida H."/>
        </authorList>
    </citation>
    <scope>NUCLEOTIDE SEQUENCE</scope>
    <source>
        <strain evidence="11">PA42</strain>
    </source>
</reference>
<dbReference type="InterPro" id="IPR019757">
    <property type="entry name" value="Pept_S26A_signal_pept_1_Lys-AS"/>
</dbReference>
<evidence type="ECO:0000256" key="6">
    <source>
        <dbReference type="ARBA" id="ARBA00022801"/>
    </source>
</evidence>
<dbReference type="PROSITE" id="PS00761">
    <property type="entry name" value="SPASE_I_3"/>
    <property type="match status" value="1"/>
</dbReference>
<keyword evidence="8" id="KW-0472">Membrane</keyword>
<dbReference type="PANTHER" id="PTHR43390:SF1">
    <property type="entry name" value="CHLOROPLAST PROCESSING PEPTIDASE"/>
    <property type="match status" value="1"/>
</dbReference>
<dbReference type="InterPro" id="IPR019533">
    <property type="entry name" value="Peptidase_S26"/>
</dbReference>
<reference evidence="12 13" key="1">
    <citation type="submission" date="2018-06" db="EMBL/GenBank/DDBJ databases">
        <authorList>
            <consortium name="Pathogen Informatics"/>
            <person name="Doyle S."/>
        </authorList>
    </citation>
    <scope>NUCLEOTIDE SEQUENCE [LARGE SCALE GENOMIC DNA]</scope>
    <source>
        <strain evidence="12 13">NCTC11621</strain>
    </source>
</reference>
<dbReference type="PROSITE" id="PS00760">
    <property type="entry name" value="SPASE_I_2"/>
    <property type="match status" value="1"/>
</dbReference>
<dbReference type="PRINTS" id="PR00727">
    <property type="entry name" value="LEADERPTASE"/>
</dbReference>
<dbReference type="GO" id="GO:0016020">
    <property type="term" value="C:membrane"/>
    <property type="evidence" value="ECO:0007669"/>
    <property type="project" value="UniProtKB-SubCell"/>
</dbReference>
<dbReference type="PANTHER" id="PTHR43390">
    <property type="entry name" value="SIGNAL PEPTIDASE I"/>
    <property type="match status" value="1"/>
</dbReference>
<dbReference type="GO" id="GO:0009003">
    <property type="term" value="F:signal peptidase activity"/>
    <property type="evidence" value="ECO:0007669"/>
    <property type="project" value="UniProtKB-EC"/>
</dbReference>
<dbReference type="PROSITE" id="PS00501">
    <property type="entry name" value="SPASE_I_1"/>
    <property type="match status" value="1"/>
</dbReference>
<dbReference type="SUPFAM" id="SSF51306">
    <property type="entry name" value="LexA/Signal peptidase"/>
    <property type="match status" value="1"/>
</dbReference>
<dbReference type="NCBIfam" id="TIGR02227">
    <property type="entry name" value="sigpep_I_bact"/>
    <property type="match status" value="2"/>
</dbReference>
<dbReference type="GeneID" id="69686051"/>
<evidence type="ECO:0000313" key="14">
    <source>
        <dbReference type="Proteomes" id="UP001052140"/>
    </source>
</evidence>
<feature type="transmembrane region" description="Helical" evidence="8">
    <location>
        <begin position="25"/>
        <end position="46"/>
    </location>
</feature>
<keyword evidence="8" id="KW-0812">Transmembrane</keyword>
<dbReference type="EMBL" id="BPUX01000001">
    <property type="protein sequence ID" value="GJH41932.1"/>
    <property type="molecule type" value="Genomic_DNA"/>
</dbReference>
<dbReference type="CDD" id="cd06530">
    <property type="entry name" value="S26_SPase_I"/>
    <property type="match status" value="1"/>
</dbReference>
<gene>
    <name evidence="12" type="primary">lepB</name>
    <name evidence="12" type="ORF">NCTC11621_00288</name>
    <name evidence="11" type="ORF">PA42_01060</name>
</gene>
<dbReference type="Proteomes" id="UP001052140">
    <property type="component" value="Unassembled WGS sequence"/>
</dbReference>
<organism evidence="12 13">
    <name type="scientific">Pasteurella canis</name>
    <dbReference type="NCBI Taxonomy" id="753"/>
    <lineage>
        <taxon>Bacteria</taxon>
        <taxon>Pseudomonadati</taxon>
        <taxon>Pseudomonadota</taxon>
        <taxon>Gammaproteobacteria</taxon>
        <taxon>Pasteurellales</taxon>
        <taxon>Pasteurellaceae</taxon>
        <taxon>Pasteurella</taxon>
    </lineage>
</organism>
<evidence type="ECO:0000259" key="10">
    <source>
        <dbReference type="Pfam" id="PF10502"/>
    </source>
</evidence>
<keyword evidence="5 8" id="KW-0645">Protease</keyword>
<evidence type="ECO:0000256" key="1">
    <source>
        <dbReference type="ARBA" id="ARBA00000677"/>
    </source>
</evidence>
<evidence type="ECO:0000256" key="2">
    <source>
        <dbReference type="ARBA" id="ARBA00009370"/>
    </source>
</evidence>
<evidence type="ECO:0000313" key="12">
    <source>
        <dbReference type="EMBL" id="SUC08850.1"/>
    </source>
</evidence>
<dbReference type="EC" id="3.4.21.89" evidence="3 8"/>
<evidence type="ECO:0000313" key="13">
    <source>
        <dbReference type="Proteomes" id="UP000254704"/>
    </source>
</evidence>
<proteinExistence type="inferred from homology"/>
<dbReference type="Proteomes" id="UP000254704">
    <property type="component" value="Unassembled WGS sequence"/>
</dbReference>
<evidence type="ECO:0000256" key="8">
    <source>
        <dbReference type="RuleBase" id="RU003993"/>
    </source>
</evidence>
<dbReference type="GO" id="GO:0006465">
    <property type="term" value="P:signal peptide processing"/>
    <property type="evidence" value="ECO:0007669"/>
    <property type="project" value="InterPro"/>
</dbReference>
<feature type="active site" evidence="7">
    <location>
        <position position="170"/>
    </location>
</feature>
<feature type="transmembrane region" description="Helical" evidence="8">
    <location>
        <begin position="87"/>
        <end position="106"/>
    </location>
</feature>
<dbReference type="GO" id="GO:0004252">
    <property type="term" value="F:serine-type endopeptidase activity"/>
    <property type="evidence" value="ECO:0007669"/>
    <property type="project" value="InterPro"/>
</dbReference>
<protein>
    <recommendedName>
        <fullName evidence="4 8">Signal peptidase I</fullName>
        <ecNumber evidence="3 8">3.4.21.89</ecNumber>
    </recommendedName>
</protein>
<evidence type="ECO:0000256" key="5">
    <source>
        <dbReference type="ARBA" id="ARBA00022670"/>
    </source>
</evidence>
<evidence type="ECO:0000256" key="3">
    <source>
        <dbReference type="ARBA" id="ARBA00013208"/>
    </source>
</evidence>
<dbReference type="Gene3D" id="2.10.109.10">
    <property type="entry name" value="Umud Fragment, subunit A"/>
    <property type="match status" value="1"/>
</dbReference>
<evidence type="ECO:0000256" key="9">
    <source>
        <dbReference type="RuleBase" id="RU362042"/>
    </source>
</evidence>
<keyword evidence="14" id="KW-1185">Reference proteome</keyword>
<dbReference type="InterPro" id="IPR000223">
    <property type="entry name" value="Pept_S26A_signal_pept_1"/>
</dbReference>
<keyword evidence="6 8" id="KW-0378">Hydrolase</keyword>
<comment type="catalytic activity">
    <reaction evidence="1 8">
        <text>Cleavage of hydrophobic, N-terminal signal or leader sequences from secreted and periplasmic proteins.</text>
        <dbReference type="EC" id="3.4.21.89"/>
    </reaction>
</comment>
<feature type="active site" evidence="7">
    <location>
        <position position="115"/>
    </location>
</feature>
<dbReference type="NCBIfam" id="NF008114">
    <property type="entry name" value="PRK10861.1"/>
    <property type="match status" value="1"/>
</dbReference>
<evidence type="ECO:0000256" key="4">
    <source>
        <dbReference type="ARBA" id="ARBA00019232"/>
    </source>
</evidence>
<dbReference type="InterPro" id="IPR036286">
    <property type="entry name" value="LexA/Signal_pep-like_sf"/>
</dbReference>